<dbReference type="Proteomes" id="UP000001937">
    <property type="component" value="Chromosome"/>
</dbReference>
<proteinExistence type="predicted"/>
<feature type="domain" description="THUMP-like" evidence="2">
    <location>
        <begin position="382"/>
        <end position="460"/>
    </location>
</feature>
<organism evidence="3 4">
    <name type="scientific">Frankia casuarinae (strain DSM 45818 / CECT 9043 / HFP020203 / CcI3)</name>
    <dbReference type="NCBI Taxonomy" id="106370"/>
    <lineage>
        <taxon>Bacteria</taxon>
        <taxon>Bacillati</taxon>
        <taxon>Actinomycetota</taxon>
        <taxon>Actinomycetes</taxon>
        <taxon>Frankiales</taxon>
        <taxon>Frankiaceae</taxon>
        <taxon>Frankia</taxon>
    </lineage>
</organism>
<evidence type="ECO:0000256" key="1">
    <source>
        <dbReference type="SAM" id="MobiDB-lite"/>
    </source>
</evidence>
<name>Q2JEV6_FRACC</name>
<dbReference type="RefSeq" id="WP_011435255.1">
    <property type="nucleotide sequence ID" value="NC_007777.1"/>
</dbReference>
<dbReference type="SUPFAM" id="SSF53335">
    <property type="entry name" value="S-adenosyl-L-methionine-dependent methyltransferases"/>
    <property type="match status" value="1"/>
</dbReference>
<dbReference type="KEGG" id="fra:Francci3_0802"/>
<reference evidence="3 4" key="1">
    <citation type="journal article" date="2007" name="Genome Res.">
        <title>Genome characteristics of facultatively symbiotic Frankia sp. strains reflect host range and host plant biogeography.</title>
        <authorList>
            <person name="Normand P."/>
            <person name="Lapierre P."/>
            <person name="Tisa L.S."/>
            <person name="Gogarten J.P."/>
            <person name="Alloisio N."/>
            <person name="Bagnarol E."/>
            <person name="Bassi C.A."/>
            <person name="Berry A.M."/>
            <person name="Bickhart D.M."/>
            <person name="Choisne N."/>
            <person name="Couloux A."/>
            <person name="Cournoyer B."/>
            <person name="Cruveiller S."/>
            <person name="Daubin V."/>
            <person name="Demange N."/>
            <person name="Francino M.P."/>
            <person name="Goltsman E."/>
            <person name="Huang Y."/>
            <person name="Kopp O.R."/>
            <person name="Labarre L."/>
            <person name="Lapidus A."/>
            <person name="Lavire C."/>
            <person name="Marechal J."/>
            <person name="Martinez M."/>
            <person name="Mastronunzio J.E."/>
            <person name="Mullin B.C."/>
            <person name="Niemann J."/>
            <person name="Pujic P."/>
            <person name="Rawnsley T."/>
            <person name="Rouy Z."/>
            <person name="Schenowitz C."/>
            <person name="Sellstedt A."/>
            <person name="Tavares F."/>
            <person name="Tomkins J.P."/>
            <person name="Vallenet D."/>
            <person name="Valverde C."/>
            <person name="Wall L.G."/>
            <person name="Wang Y."/>
            <person name="Medigue C."/>
            <person name="Benson D.R."/>
        </authorList>
    </citation>
    <scope>NUCLEOTIDE SEQUENCE [LARGE SCALE GENOMIC DNA]</scope>
    <source>
        <strain evidence="4">DSM 45818 / CECT 9043 / CcI3</strain>
    </source>
</reference>
<feature type="region of interest" description="Disordered" evidence="1">
    <location>
        <begin position="293"/>
        <end position="316"/>
    </location>
</feature>
<protein>
    <recommendedName>
        <fullName evidence="2">THUMP-like domain-containing protein</fullName>
    </recommendedName>
</protein>
<keyword evidence="4" id="KW-1185">Reference proteome</keyword>
<gene>
    <name evidence="3" type="ordered locus">Francci3_0802</name>
</gene>
<dbReference type="HOGENOM" id="CLU_038123_1_0_11"/>
<evidence type="ECO:0000313" key="4">
    <source>
        <dbReference type="Proteomes" id="UP000001937"/>
    </source>
</evidence>
<dbReference type="EMBL" id="CP000249">
    <property type="protein sequence ID" value="ABD10186.1"/>
    <property type="molecule type" value="Genomic_DNA"/>
</dbReference>
<dbReference type="AlphaFoldDB" id="Q2JEV6"/>
<dbReference type="InterPro" id="IPR041497">
    <property type="entry name" value="Thump-like"/>
</dbReference>
<evidence type="ECO:0000313" key="3">
    <source>
        <dbReference type="EMBL" id="ABD10186.1"/>
    </source>
</evidence>
<dbReference type="PhylomeDB" id="Q2JEV6"/>
<dbReference type="Pfam" id="PF18096">
    <property type="entry name" value="Thump_like"/>
    <property type="match status" value="1"/>
</dbReference>
<accession>Q2JEV6</accession>
<dbReference type="Gene3D" id="3.40.50.150">
    <property type="entry name" value="Vaccinia Virus protein VP39"/>
    <property type="match status" value="1"/>
</dbReference>
<sequence>MTASDGDRLAQFEALLSAQGKAVLAAAVAAFAEDERAGGGAARELAVGARLRAEGVSPALLAAAFTQAELRRRAMVKFARADRMFFTRAGLEQASSQAAAEHRAARFAGLCRLADLCTGIGGDALALARGREIMLVDRDPVHLRMAALNVAVHAVEGTTVLPTTVLPTTAPPTGSTVPTGCLETRLSDVREVDLSGCDAVFVDPARRAGDRRLVSRASEPPLAWCFGLADKVAAVAVKAAPGLATELVPPGWEIEFVADGRDLKEAVLFSPALATAPRRATVLPGPGGSASLRARGAPVSLTGTPDPVVPADTGRAGRVGRVGRVGELAGRVAAPGRFLHDPSPAVTRAGLIGELGRRLGAWQIDPMIAFLTSDEAVTTPFARLLCIEAELPFDVRRIADLLRSREIGSLDVRRRGLAGDVEEIRRRLLPRRRDLIPGGPAVTVVMTRLRGAPWAFVCTPVSDVGGIGCRGGGDRLS</sequence>
<dbReference type="InterPro" id="IPR029063">
    <property type="entry name" value="SAM-dependent_MTases_sf"/>
</dbReference>
<dbReference type="STRING" id="106370.Francci3_0802"/>
<evidence type="ECO:0000259" key="2">
    <source>
        <dbReference type="Pfam" id="PF18096"/>
    </source>
</evidence>
<dbReference type="eggNOG" id="COG2265">
    <property type="taxonomic scope" value="Bacteria"/>
</dbReference>